<dbReference type="Gene3D" id="3.30.40.10">
    <property type="entry name" value="Zinc/RING finger domain, C3HC4 (zinc finger)"/>
    <property type="match status" value="1"/>
</dbReference>
<dbReference type="EMBL" id="QEFC01000054">
    <property type="protein sequence ID" value="KAE9467111.1"/>
    <property type="molecule type" value="Genomic_DNA"/>
</dbReference>
<accession>A0A6A4MHV2</accession>
<dbReference type="PANTHER" id="PTHR46859:SF3">
    <property type="entry name" value="RING-TYPE DOMAIN-CONTAINING PROTEIN"/>
    <property type="match status" value="1"/>
</dbReference>
<keyword evidence="1" id="KW-0479">Metal-binding</keyword>
<keyword evidence="1" id="KW-0863">Zinc-finger</keyword>
<dbReference type="GO" id="GO:0008270">
    <property type="term" value="F:zinc ion binding"/>
    <property type="evidence" value="ECO:0007669"/>
    <property type="project" value="UniProtKB-KW"/>
</dbReference>
<comment type="caution">
    <text evidence="3">The sequence shown here is derived from an EMBL/GenBank/DDBJ whole genome shotgun (WGS) entry which is preliminary data.</text>
</comment>
<proteinExistence type="predicted"/>
<feature type="non-terminal residue" evidence="3">
    <location>
        <position position="1"/>
    </location>
</feature>
<gene>
    <name evidence="3" type="ORF">C3L33_00968</name>
</gene>
<dbReference type="OrthoDB" id="1002345at2759"/>
<feature type="domain" description="RING-type" evidence="2">
    <location>
        <begin position="64"/>
        <end position="108"/>
    </location>
</feature>
<keyword evidence="1" id="KW-0862">Zinc</keyword>
<evidence type="ECO:0000313" key="4">
    <source>
        <dbReference type="Proteomes" id="UP000428333"/>
    </source>
</evidence>
<dbReference type="PANTHER" id="PTHR46859">
    <property type="entry name" value="TRANSMEMBRANE FRAGILE-X-F-ASSOCIATED PROTEIN"/>
    <property type="match status" value="1"/>
</dbReference>
<dbReference type="InterPro" id="IPR013083">
    <property type="entry name" value="Znf_RING/FYVE/PHD"/>
</dbReference>
<dbReference type="PROSITE" id="PS50089">
    <property type="entry name" value="ZF_RING_2"/>
    <property type="match status" value="1"/>
</dbReference>
<name>A0A6A4MHV2_9ERIC</name>
<evidence type="ECO:0000256" key="1">
    <source>
        <dbReference type="PROSITE-ProRule" id="PRU00175"/>
    </source>
</evidence>
<protein>
    <recommendedName>
        <fullName evidence="2">RING-type domain-containing protein</fullName>
    </recommendedName>
</protein>
<reference evidence="3 4" key="1">
    <citation type="journal article" date="2019" name="Genome Biol. Evol.">
        <title>The Rhododendron genome and chromosomal organization provide insight into shared whole-genome duplications across the heath family (Ericaceae).</title>
        <authorList>
            <person name="Soza V.L."/>
            <person name="Lindsley D."/>
            <person name="Waalkes A."/>
            <person name="Ramage E."/>
            <person name="Patwardhan R.P."/>
            <person name="Burton J.N."/>
            <person name="Adey A."/>
            <person name="Kumar A."/>
            <person name="Qiu R."/>
            <person name="Shendure J."/>
            <person name="Hall B."/>
        </authorList>
    </citation>
    <scope>NUCLEOTIDE SEQUENCE [LARGE SCALE GENOMIC DNA]</scope>
    <source>
        <strain evidence="3">RSF 1966-606</strain>
    </source>
</reference>
<dbReference type="AlphaFoldDB" id="A0A6A4MHV2"/>
<dbReference type="InterPro" id="IPR001841">
    <property type="entry name" value="Znf_RING"/>
</dbReference>
<sequence length="120" mass="13360">MQIWIGKQQKSWNRGPARAGVEAPAVGEGRRWAAKPGLGFVGTGLGLFGTGFGDFKLRLEKVLCRVCFEAEIGVVLLPCRHRILCSMHCHLLWCSACCDKCKKCPICRVLIEERLPVYDV</sequence>
<evidence type="ECO:0000259" key="2">
    <source>
        <dbReference type="PROSITE" id="PS50089"/>
    </source>
</evidence>
<organism evidence="3 4">
    <name type="scientific">Rhododendron williamsianum</name>
    <dbReference type="NCBI Taxonomy" id="262921"/>
    <lineage>
        <taxon>Eukaryota</taxon>
        <taxon>Viridiplantae</taxon>
        <taxon>Streptophyta</taxon>
        <taxon>Embryophyta</taxon>
        <taxon>Tracheophyta</taxon>
        <taxon>Spermatophyta</taxon>
        <taxon>Magnoliopsida</taxon>
        <taxon>eudicotyledons</taxon>
        <taxon>Gunneridae</taxon>
        <taxon>Pentapetalae</taxon>
        <taxon>asterids</taxon>
        <taxon>Ericales</taxon>
        <taxon>Ericaceae</taxon>
        <taxon>Ericoideae</taxon>
        <taxon>Rhodoreae</taxon>
        <taxon>Rhododendron</taxon>
    </lineage>
</organism>
<evidence type="ECO:0000313" key="3">
    <source>
        <dbReference type="EMBL" id="KAE9467111.1"/>
    </source>
</evidence>
<keyword evidence="4" id="KW-1185">Reference proteome</keyword>
<dbReference type="Proteomes" id="UP000428333">
    <property type="component" value="Linkage Group LG01"/>
</dbReference>